<dbReference type="Gene3D" id="3.40.640.10">
    <property type="entry name" value="Type I PLP-dependent aspartate aminotransferase-like (Major domain)"/>
    <property type="match status" value="1"/>
</dbReference>
<dbReference type="PANTHER" id="PTHR42790:SF4">
    <property type="entry name" value="VALINE--PYRUVATE AMINOTRANSFERASE"/>
    <property type="match status" value="1"/>
</dbReference>
<dbReference type="InterPro" id="IPR004839">
    <property type="entry name" value="Aminotransferase_I/II_large"/>
</dbReference>
<proteinExistence type="predicted"/>
<keyword evidence="2" id="KW-0032">Aminotransferase</keyword>
<comment type="cofactor">
    <cofactor evidence="1">
        <name>pyridoxal 5'-phosphate</name>
        <dbReference type="ChEBI" id="CHEBI:597326"/>
    </cofactor>
</comment>
<dbReference type="PANTHER" id="PTHR42790">
    <property type="entry name" value="AMINOTRANSFERASE"/>
    <property type="match status" value="1"/>
</dbReference>
<name>A0A7S4QAA5_9DINO</name>
<dbReference type="GO" id="GO:0030170">
    <property type="term" value="F:pyridoxal phosphate binding"/>
    <property type="evidence" value="ECO:0007669"/>
    <property type="project" value="InterPro"/>
</dbReference>
<dbReference type="InterPro" id="IPR015424">
    <property type="entry name" value="PyrdxlP-dep_Trfase"/>
</dbReference>
<evidence type="ECO:0000259" key="6">
    <source>
        <dbReference type="Pfam" id="PF00155"/>
    </source>
</evidence>
<evidence type="ECO:0000256" key="2">
    <source>
        <dbReference type="ARBA" id="ARBA00022576"/>
    </source>
</evidence>
<evidence type="ECO:0000256" key="5">
    <source>
        <dbReference type="SAM" id="MobiDB-lite"/>
    </source>
</evidence>
<dbReference type="InterPro" id="IPR050859">
    <property type="entry name" value="Class-I_PLP-dep_aminotransf"/>
</dbReference>
<dbReference type="SUPFAM" id="SSF53383">
    <property type="entry name" value="PLP-dependent transferases"/>
    <property type="match status" value="1"/>
</dbReference>
<dbReference type="GO" id="GO:0009042">
    <property type="term" value="F:valine-pyruvate transaminase activity"/>
    <property type="evidence" value="ECO:0007669"/>
    <property type="project" value="TreeGrafter"/>
</dbReference>
<evidence type="ECO:0000256" key="3">
    <source>
        <dbReference type="ARBA" id="ARBA00022679"/>
    </source>
</evidence>
<dbReference type="EMBL" id="HBNR01025062">
    <property type="protein sequence ID" value="CAE4577238.1"/>
    <property type="molecule type" value="Transcribed_RNA"/>
</dbReference>
<gene>
    <name evidence="7" type="ORF">AMON00008_LOCUS16858</name>
</gene>
<dbReference type="GO" id="GO:0005829">
    <property type="term" value="C:cytosol"/>
    <property type="evidence" value="ECO:0007669"/>
    <property type="project" value="TreeGrafter"/>
</dbReference>
<dbReference type="CDD" id="cd00609">
    <property type="entry name" value="AAT_like"/>
    <property type="match status" value="1"/>
</dbReference>
<reference evidence="7" key="1">
    <citation type="submission" date="2021-01" db="EMBL/GenBank/DDBJ databases">
        <authorList>
            <person name="Corre E."/>
            <person name="Pelletier E."/>
            <person name="Niang G."/>
            <person name="Scheremetjew M."/>
            <person name="Finn R."/>
            <person name="Kale V."/>
            <person name="Holt S."/>
            <person name="Cochrane G."/>
            <person name="Meng A."/>
            <person name="Brown T."/>
            <person name="Cohen L."/>
        </authorList>
    </citation>
    <scope>NUCLEOTIDE SEQUENCE</scope>
    <source>
        <strain evidence="7">CCMP3105</strain>
    </source>
</reference>
<dbReference type="GO" id="GO:1901605">
    <property type="term" value="P:alpha-amino acid metabolic process"/>
    <property type="evidence" value="ECO:0007669"/>
    <property type="project" value="TreeGrafter"/>
</dbReference>
<dbReference type="Pfam" id="PF00155">
    <property type="entry name" value="Aminotran_1_2"/>
    <property type="match status" value="1"/>
</dbReference>
<accession>A0A7S4QAA5</accession>
<organism evidence="7">
    <name type="scientific">Alexandrium monilatum</name>
    <dbReference type="NCBI Taxonomy" id="311494"/>
    <lineage>
        <taxon>Eukaryota</taxon>
        <taxon>Sar</taxon>
        <taxon>Alveolata</taxon>
        <taxon>Dinophyceae</taxon>
        <taxon>Gonyaulacales</taxon>
        <taxon>Pyrocystaceae</taxon>
        <taxon>Alexandrium</taxon>
    </lineage>
</organism>
<evidence type="ECO:0000256" key="4">
    <source>
        <dbReference type="ARBA" id="ARBA00022898"/>
    </source>
</evidence>
<keyword evidence="4" id="KW-0663">Pyridoxal phosphate</keyword>
<feature type="region of interest" description="Disordered" evidence="5">
    <location>
        <begin position="1"/>
        <end position="23"/>
    </location>
</feature>
<protein>
    <recommendedName>
        <fullName evidence="6">Aminotransferase class I/classII large domain-containing protein</fullName>
    </recommendedName>
</protein>
<dbReference type="AlphaFoldDB" id="A0A7S4QAA5"/>
<evidence type="ECO:0000256" key="1">
    <source>
        <dbReference type="ARBA" id="ARBA00001933"/>
    </source>
</evidence>
<dbReference type="NCBIfam" id="NF006964">
    <property type="entry name" value="PRK09440.1-2"/>
    <property type="match status" value="1"/>
</dbReference>
<dbReference type="InterPro" id="IPR015421">
    <property type="entry name" value="PyrdxlP-dep_Trfase_major"/>
</dbReference>
<feature type="domain" description="Aminotransferase class I/classII large" evidence="6">
    <location>
        <begin position="95"/>
        <end position="444"/>
    </location>
</feature>
<keyword evidence="3" id="KW-0808">Transferase</keyword>
<evidence type="ECO:0000313" key="7">
    <source>
        <dbReference type="EMBL" id="CAE4577238.1"/>
    </source>
</evidence>
<sequence length="505" mass="54157">MAAPGAEVSVGRTSTPEAPEVSPQMDWSAFGEKFTRHSGIAMLMEDLEEGVKSGALMMGGGNPAQIPEVKAELEGIFAQVQRSEGGAFSPLVEAVSNYDGPRGKAAFVEALARYFNAEFGWSVTTENVALTNGSQGSFFYLFNLLCGAPRPGSGGARKKVLLPVCPEYLGYADVGVSDDLFVTARPRIEVSEEDRSFKYRLDLQAARALLQDAGGSRGVGLICVSRPTNPTGNVLTDAEVQDLTALAKEHGVPLLIDGAYGLPFPRIQFAEDVSMPRWSEGSGLILCFSLSKLGLPGARTGVVIAPRPLAKAIVNLNGVLSLAPGSVGPTLALPLLREEGRMERLCEEKIRPWYKERALYAKSVLMEALAGERRVLCHRPEGCIFLWVWCRGLPVDSREMYRRLKARGVLVIPGHFFFPGLAGAEEWAHTGECLRVSYAGIQDRDRLALGLRTIASAVLEAYAEVPPGASQGLRAGKRALPSEAESATIDGVEAEPKALRCAIGA</sequence>